<evidence type="ECO:0000256" key="1">
    <source>
        <dbReference type="SAM" id="MobiDB-lite"/>
    </source>
</evidence>
<evidence type="ECO:0000313" key="2">
    <source>
        <dbReference type="EMBL" id="MCH81137.1"/>
    </source>
</evidence>
<comment type="caution">
    <text evidence="2">The sequence shown here is derived from an EMBL/GenBank/DDBJ whole genome shotgun (WGS) entry which is preliminary data.</text>
</comment>
<evidence type="ECO:0000313" key="3">
    <source>
        <dbReference type="Proteomes" id="UP000265520"/>
    </source>
</evidence>
<feature type="region of interest" description="Disordered" evidence="1">
    <location>
        <begin position="52"/>
        <end position="75"/>
    </location>
</feature>
<proteinExistence type="predicted"/>
<dbReference type="EMBL" id="LXQA010001922">
    <property type="protein sequence ID" value="MCH81137.1"/>
    <property type="molecule type" value="Genomic_DNA"/>
</dbReference>
<name>A0A392M1B9_9FABA</name>
<sequence length="75" mass="8482">MTGRGESISYVTIMEKILHSLAPIFDYIVVVIKESKDLGSMKVEELQGTLKADGQRMNQRTAERSSDKARILPYH</sequence>
<dbReference type="AlphaFoldDB" id="A0A392M1B9"/>
<reference evidence="2 3" key="1">
    <citation type="journal article" date="2018" name="Front. Plant Sci.">
        <title>Red Clover (Trifolium pratense) and Zigzag Clover (T. medium) - A Picture of Genomic Similarities and Differences.</title>
        <authorList>
            <person name="Dluhosova J."/>
            <person name="Istvanek J."/>
            <person name="Nedelnik J."/>
            <person name="Repkova J."/>
        </authorList>
    </citation>
    <scope>NUCLEOTIDE SEQUENCE [LARGE SCALE GENOMIC DNA]</scope>
    <source>
        <strain evidence="3">cv. 10/8</strain>
        <tissue evidence="2">Leaf</tissue>
    </source>
</reference>
<gene>
    <name evidence="2" type="ORF">A2U01_0001918</name>
</gene>
<accession>A0A392M1B9</accession>
<keyword evidence="3" id="KW-1185">Reference proteome</keyword>
<protein>
    <submittedName>
        <fullName evidence="2">Retrovirus-related pol polyprotein from transposon TNT 1-94</fullName>
    </submittedName>
</protein>
<dbReference type="Proteomes" id="UP000265520">
    <property type="component" value="Unassembled WGS sequence"/>
</dbReference>
<organism evidence="2 3">
    <name type="scientific">Trifolium medium</name>
    <dbReference type="NCBI Taxonomy" id="97028"/>
    <lineage>
        <taxon>Eukaryota</taxon>
        <taxon>Viridiplantae</taxon>
        <taxon>Streptophyta</taxon>
        <taxon>Embryophyta</taxon>
        <taxon>Tracheophyta</taxon>
        <taxon>Spermatophyta</taxon>
        <taxon>Magnoliopsida</taxon>
        <taxon>eudicotyledons</taxon>
        <taxon>Gunneridae</taxon>
        <taxon>Pentapetalae</taxon>
        <taxon>rosids</taxon>
        <taxon>fabids</taxon>
        <taxon>Fabales</taxon>
        <taxon>Fabaceae</taxon>
        <taxon>Papilionoideae</taxon>
        <taxon>50 kb inversion clade</taxon>
        <taxon>NPAAA clade</taxon>
        <taxon>Hologalegina</taxon>
        <taxon>IRL clade</taxon>
        <taxon>Trifolieae</taxon>
        <taxon>Trifolium</taxon>
    </lineage>
</organism>
<feature type="compositionally biased region" description="Basic and acidic residues" evidence="1">
    <location>
        <begin position="61"/>
        <end position="75"/>
    </location>
</feature>